<gene>
    <name evidence="10" type="ORF">HD594_001482</name>
</gene>
<evidence type="ECO:0000313" key="10">
    <source>
        <dbReference type="EMBL" id="MBB6391169.1"/>
    </source>
</evidence>
<evidence type="ECO:0000256" key="2">
    <source>
        <dbReference type="ARBA" id="ARBA00022475"/>
    </source>
</evidence>
<keyword evidence="5 7" id="KW-0472">Membrane</keyword>
<dbReference type="InterPro" id="IPR050539">
    <property type="entry name" value="ThrE_Dicarb/AminoAcid_Exp"/>
</dbReference>
<feature type="domain" description="Threonine/serine exporter-like N-terminal" evidence="8">
    <location>
        <begin position="25"/>
        <end position="266"/>
    </location>
</feature>
<keyword evidence="2" id="KW-1003">Cell membrane</keyword>
<dbReference type="RefSeq" id="WP_184750329.1">
    <property type="nucleotide sequence ID" value="NZ_BAAAJR010000010.1"/>
</dbReference>
<evidence type="ECO:0000256" key="7">
    <source>
        <dbReference type="SAM" id="Phobius"/>
    </source>
</evidence>
<comment type="similarity">
    <text evidence="6">Belongs to the ThrE exporter (TC 2.A.79) family.</text>
</comment>
<feature type="domain" description="Threonine/Serine exporter ThrE" evidence="9">
    <location>
        <begin position="290"/>
        <end position="414"/>
    </location>
</feature>
<evidence type="ECO:0000256" key="6">
    <source>
        <dbReference type="ARBA" id="ARBA00034125"/>
    </source>
</evidence>
<proteinExistence type="inferred from homology"/>
<keyword evidence="4 7" id="KW-1133">Transmembrane helix</keyword>
<dbReference type="InterPro" id="IPR024528">
    <property type="entry name" value="ThrE_2"/>
</dbReference>
<evidence type="ECO:0000259" key="9">
    <source>
        <dbReference type="Pfam" id="PF12821"/>
    </source>
</evidence>
<protein>
    <submittedName>
        <fullName evidence="10">Uncharacterized membrane protein YjjP (DUF1212 family)</fullName>
    </submittedName>
</protein>
<name>A0A7X0FPF7_9MICO</name>
<feature type="transmembrane region" description="Helical" evidence="7">
    <location>
        <begin position="212"/>
        <end position="234"/>
    </location>
</feature>
<evidence type="ECO:0000256" key="1">
    <source>
        <dbReference type="ARBA" id="ARBA00004651"/>
    </source>
</evidence>
<keyword evidence="3 7" id="KW-0812">Transmembrane</keyword>
<comment type="subcellular location">
    <subcellularLocation>
        <location evidence="1">Cell membrane</location>
        <topology evidence="1">Multi-pass membrane protein</topology>
    </subcellularLocation>
</comment>
<keyword evidence="11" id="KW-1185">Reference proteome</keyword>
<evidence type="ECO:0000313" key="11">
    <source>
        <dbReference type="Proteomes" id="UP000537775"/>
    </source>
</evidence>
<dbReference type="InterPro" id="IPR010619">
    <property type="entry name" value="ThrE-like_N"/>
</dbReference>
<dbReference type="PANTHER" id="PTHR34390">
    <property type="entry name" value="UPF0442 PROTEIN YJJB-RELATED"/>
    <property type="match status" value="1"/>
</dbReference>
<feature type="transmembrane region" description="Helical" evidence="7">
    <location>
        <begin position="364"/>
        <end position="385"/>
    </location>
</feature>
<sequence length="425" mass="43603">MSDDEHEGTSELHLEPVRFIARVDAVLRLGAMMLGAGASSARVRAVMSRTAVALGIDRLDIRVGMTEIVVTARRAGLYRTRVAEVRPAVDAMKITALKRLSHDVTTETTVEQLQQRLDDIAAAGPRYPLLVRALAAGAACAAFAVLLNGGWADAVAVGVAATLGQLIRMMLMRSGLNEFLVVFLAAVASLVSFLGGTALLDLLGAPSSAHDTVLTAAVLFLVPGFPLVTGALDLARLDLAAGINRVVYAALVLLATGTAVWSVAAIVRASATATAAPLMDEPLLTAARLVAGFVGVLGFALLFSTPFAVAATAAAIGTVANAGRLLLTDAHVEAGVAAVAAALAVGLIASLVSDPLRAARVTLTVPAVLIMVPGAATYQAIAATIEGDTLAAVQQGFEAVFVVVALAAGLTVARVLTEREWNRAR</sequence>
<dbReference type="Pfam" id="PF12821">
    <property type="entry name" value="ThrE_2"/>
    <property type="match status" value="1"/>
</dbReference>
<comment type="caution">
    <text evidence="10">The sequence shown here is derived from an EMBL/GenBank/DDBJ whole genome shotgun (WGS) entry which is preliminary data.</text>
</comment>
<accession>A0A7X0FPF7</accession>
<dbReference type="Pfam" id="PF06738">
    <property type="entry name" value="ThrE"/>
    <property type="match status" value="1"/>
</dbReference>
<organism evidence="10 11">
    <name type="scientific">Microbacterium thalassium</name>
    <dbReference type="NCBI Taxonomy" id="362649"/>
    <lineage>
        <taxon>Bacteria</taxon>
        <taxon>Bacillati</taxon>
        <taxon>Actinomycetota</taxon>
        <taxon>Actinomycetes</taxon>
        <taxon>Micrococcales</taxon>
        <taxon>Microbacteriaceae</taxon>
        <taxon>Microbacterium</taxon>
    </lineage>
</organism>
<feature type="transmembrane region" description="Helical" evidence="7">
    <location>
        <begin position="246"/>
        <end position="271"/>
    </location>
</feature>
<dbReference type="Proteomes" id="UP000537775">
    <property type="component" value="Unassembled WGS sequence"/>
</dbReference>
<feature type="transmembrane region" description="Helical" evidence="7">
    <location>
        <begin position="283"/>
        <end position="302"/>
    </location>
</feature>
<evidence type="ECO:0000256" key="5">
    <source>
        <dbReference type="ARBA" id="ARBA00023136"/>
    </source>
</evidence>
<feature type="transmembrane region" description="Helical" evidence="7">
    <location>
        <begin position="179"/>
        <end position="200"/>
    </location>
</feature>
<feature type="transmembrane region" description="Helical" evidence="7">
    <location>
        <begin position="332"/>
        <end position="352"/>
    </location>
</feature>
<feature type="transmembrane region" description="Helical" evidence="7">
    <location>
        <begin position="397"/>
        <end position="416"/>
    </location>
</feature>
<evidence type="ECO:0000259" key="8">
    <source>
        <dbReference type="Pfam" id="PF06738"/>
    </source>
</evidence>
<dbReference type="GO" id="GO:0005886">
    <property type="term" value="C:plasma membrane"/>
    <property type="evidence" value="ECO:0007669"/>
    <property type="project" value="UniProtKB-SubCell"/>
</dbReference>
<reference evidence="10 11" key="1">
    <citation type="submission" date="2020-08" db="EMBL/GenBank/DDBJ databases">
        <title>Sequencing the genomes of 1000 actinobacteria strains.</title>
        <authorList>
            <person name="Klenk H.-P."/>
        </authorList>
    </citation>
    <scope>NUCLEOTIDE SEQUENCE [LARGE SCALE GENOMIC DNA]</scope>
    <source>
        <strain evidence="10 11">DSM 12511</strain>
    </source>
</reference>
<feature type="transmembrane region" description="Helical" evidence="7">
    <location>
        <begin position="129"/>
        <end position="148"/>
    </location>
</feature>
<dbReference type="EMBL" id="JACHML010000001">
    <property type="protein sequence ID" value="MBB6391169.1"/>
    <property type="molecule type" value="Genomic_DNA"/>
</dbReference>
<dbReference type="GO" id="GO:0022857">
    <property type="term" value="F:transmembrane transporter activity"/>
    <property type="evidence" value="ECO:0007669"/>
    <property type="project" value="InterPro"/>
</dbReference>
<evidence type="ECO:0000256" key="4">
    <source>
        <dbReference type="ARBA" id="ARBA00022989"/>
    </source>
</evidence>
<evidence type="ECO:0000256" key="3">
    <source>
        <dbReference type="ARBA" id="ARBA00022692"/>
    </source>
</evidence>
<dbReference type="GO" id="GO:0015744">
    <property type="term" value="P:succinate transport"/>
    <property type="evidence" value="ECO:0007669"/>
    <property type="project" value="TreeGrafter"/>
</dbReference>
<dbReference type="AlphaFoldDB" id="A0A7X0FPF7"/>
<dbReference type="PANTHER" id="PTHR34390:SF2">
    <property type="entry name" value="SUCCINATE TRANSPORTER SUBUNIT YJJP-RELATED"/>
    <property type="match status" value="1"/>
</dbReference>